<dbReference type="GO" id="GO:0003677">
    <property type="term" value="F:DNA binding"/>
    <property type="evidence" value="ECO:0007669"/>
    <property type="project" value="InterPro"/>
</dbReference>
<sequence length="116" mass="13434">MEKIRVPRVGVGHPRTRPKHVLADRAYSSLQIRSYLRKRGIAHTIPERRDQAGHRIRRGSAGGRPPGFDREMYKRRHKVECRIGLLKQARGVATRYDKLAVRYEATVQLTLIRQAL</sequence>
<proteinExistence type="predicted"/>
<dbReference type="EMBL" id="LMWL01000087">
    <property type="protein sequence ID" value="KUM90273.1"/>
    <property type="molecule type" value="Genomic_DNA"/>
</dbReference>
<gene>
    <name evidence="3" type="ORF">AQI88_38915</name>
</gene>
<comment type="caution">
    <text evidence="3">The sequence shown here is derived from an EMBL/GenBank/DDBJ whole genome shotgun (WGS) entry which is preliminary data.</text>
</comment>
<reference evidence="3 4" key="1">
    <citation type="submission" date="2015-10" db="EMBL/GenBank/DDBJ databases">
        <title>Draft genome sequence of Streptomyces cellostaticus DSM 40189, type strain for the species Streptomyces cellostaticus.</title>
        <authorList>
            <person name="Ruckert C."/>
            <person name="Winkler A."/>
            <person name="Kalinowski J."/>
            <person name="Kampfer P."/>
            <person name="Glaeser S."/>
        </authorList>
    </citation>
    <scope>NUCLEOTIDE SEQUENCE [LARGE SCALE GENOMIC DNA]</scope>
    <source>
        <strain evidence="3 4">DSM 40189</strain>
    </source>
</reference>
<evidence type="ECO:0000256" key="1">
    <source>
        <dbReference type="SAM" id="MobiDB-lite"/>
    </source>
</evidence>
<name>A0A117PT54_9ACTN</name>
<feature type="region of interest" description="Disordered" evidence="1">
    <location>
        <begin position="46"/>
        <end position="70"/>
    </location>
</feature>
<protein>
    <submittedName>
        <fullName evidence="3">Transposase</fullName>
    </submittedName>
</protein>
<dbReference type="AlphaFoldDB" id="A0A117PT54"/>
<dbReference type="InterPro" id="IPR002559">
    <property type="entry name" value="Transposase_11"/>
</dbReference>
<feature type="domain" description="Transposase IS4-like" evidence="2">
    <location>
        <begin position="15"/>
        <end position="104"/>
    </location>
</feature>
<accession>A0A117PT54</accession>
<dbReference type="Pfam" id="PF01609">
    <property type="entry name" value="DDE_Tnp_1"/>
    <property type="match status" value="1"/>
</dbReference>
<keyword evidence="4" id="KW-1185">Reference proteome</keyword>
<dbReference type="GO" id="GO:0006313">
    <property type="term" value="P:DNA transposition"/>
    <property type="evidence" value="ECO:0007669"/>
    <property type="project" value="InterPro"/>
</dbReference>
<organism evidence="3 4">
    <name type="scientific">Streptomyces cellostaticus</name>
    <dbReference type="NCBI Taxonomy" id="67285"/>
    <lineage>
        <taxon>Bacteria</taxon>
        <taxon>Bacillati</taxon>
        <taxon>Actinomycetota</taxon>
        <taxon>Actinomycetes</taxon>
        <taxon>Kitasatosporales</taxon>
        <taxon>Streptomycetaceae</taxon>
        <taxon>Streptomyces</taxon>
    </lineage>
</organism>
<dbReference type="Proteomes" id="UP000054241">
    <property type="component" value="Unassembled WGS sequence"/>
</dbReference>
<evidence type="ECO:0000259" key="2">
    <source>
        <dbReference type="Pfam" id="PF01609"/>
    </source>
</evidence>
<dbReference type="GO" id="GO:0004803">
    <property type="term" value="F:transposase activity"/>
    <property type="evidence" value="ECO:0007669"/>
    <property type="project" value="InterPro"/>
</dbReference>
<dbReference type="STRING" id="67285.AQI88_38915"/>
<evidence type="ECO:0000313" key="4">
    <source>
        <dbReference type="Proteomes" id="UP000054241"/>
    </source>
</evidence>
<evidence type="ECO:0000313" key="3">
    <source>
        <dbReference type="EMBL" id="KUM90273.1"/>
    </source>
</evidence>